<proteinExistence type="predicted"/>
<dbReference type="EMBL" id="FNCH01000001">
    <property type="protein sequence ID" value="SDF79186.1"/>
    <property type="molecule type" value="Genomic_DNA"/>
</dbReference>
<accession>A0A1G7NYR1</accession>
<keyword evidence="3" id="KW-1185">Reference proteome</keyword>
<organism evidence="2 3">
    <name type="scientific">Pedobacter terrae</name>
    <dbReference type="NCBI Taxonomy" id="405671"/>
    <lineage>
        <taxon>Bacteria</taxon>
        <taxon>Pseudomonadati</taxon>
        <taxon>Bacteroidota</taxon>
        <taxon>Sphingobacteriia</taxon>
        <taxon>Sphingobacteriales</taxon>
        <taxon>Sphingobacteriaceae</taxon>
        <taxon>Pedobacter</taxon>
    </lineage>
</organism>
<name>A0A1G7NYR1_9SPHI</name>
<dbReference type="RefSeq" id="WP_090496495.1">
    <property type="nucleotide sequence ID" value="NZ_FNCH01000001.1"/>
</dbReference>
<gene>
    <name evidence="2" type="ORF">SAMN05421827_101564</name>
</gene>
<evidence type="ECO:0000259" key="1">
    <source>
        <dbReference type="Pfam" id="PF14028"/>
    </source>
</evidence>
<dbReference type="STRING" id="405671.SAMN05421827_101564"/>
<reference evidence="3" key="1">
    <citation type="submission" date="2016-10" db="EMBL/GenBank/DDBJ databases">
        <authorList>
            <person name="Varghese N."/>
            <person name="Submissions S."/>
        </authorList>
    </citation>
    <scope>NUCLEOTIDE SEQUENCE [LARGE SCALE GENOMIC DNA]</scope>
    <source>
        <strain evidence="3">DSM 17933</strain>
    </source>
</reference>
<evidence type="ECO:0000313" key="3">
    <source>
        <dbReference type="Proteomes" id="UP000199643"/>
    </source>
</evidence>
<protein>
    <recommendedName>
        <fullName evidence="1">Thiopeptide-type bacteriocin biosynthesis domain-containing protein</fullName>
    </recommendedName>
</protein>
<dbReference type="OrthoDB" id="1273722at2"/>
<feature type="domain" description="Thiopeptide-type bacteriocin biosynthesis" evidence="1">
    <location>
        <begin position="11"/>
        <end position="98"/>
    </location>
</feature>
<dbReference type="AlphaFoldDB" id="A0A1G7NYR1"/>
<dbReference type="Pfam" id="PF14028">
    <property type="entry name" value="Lant_dehydr_C"/>
    <property type="match status" value="1"/>
</dbReference>
<evidence type="ECO:0000313" key="2">
    <source>
        <dbReference type="EMBL" id="SDF79186.1"/>
    </source>
</evidence>
<dbReference type="Proteomes" id="UP000199643">
    <property type="component" value="Unassembled WGS sequence"/>
</dbReference>
<sequence>MILSENKKESYFSIFYHNSRWEQLIRQCLIPELDGCIKGKKINCFYWHLSEDQGHHIKLTVQGNQNLGFESVLKENISEYLIHYPSENLVQKFPMDSFFMNFENNAVKMAIYRPFNQQTSVFDSSELLQIRSIFTNIIASQIDGEFGDEFKVGISVYVLMTVLHTYFSDCRKMELQLREIITLMLSRKTIRETVMLERQLFPLDLAASGVPEIWQDFMENYVTSTLTWLNPLGGFLKDKQVTHQEFNSLFLDIIYLFQEQLGADLNLHPYFCTFLLYRYMISLP</sequence>
<dbReference type="InterPro" id="IPR023809">
    <property type="entry name" value="Thiopep_bacteriocin_synth_dom"/>
</dbReference>